<dbReference type="Proteomes" id="UP000019426">
    <property type="component" value="Chromosome M2/40_rep1"/>
</dbReference>
<organism evidence="2 3">
    <name type="scientific">Clostridium bornimense</name>
    <dbReference type="NCBI Taxonomy" id="1216932"/>
    <lineage>
        <taxon>Bacteria</taxon>
        <taxon>Bacillati</taxon>
        <taxon>Bacillota</taxon>
        <taxon>Clostridia</taxon>
        <taxon>Eubacteriales</taxon>
        <taxon>Clostridiaceae</taxon>
        <taxon>Clostridium</taxon>
    </lineage>
</organism>
<dbReference type="KEGG" id="clt:CM240_1043"/>
<proteinExistence type="predicted"/>
<sequence length="44" mass="5012">MVNSKTDYTTSDPSSKKYGKKVKDKGNEKTIYGSYEPSTRTDFK</sequence>
<feature type="compositionally biased region" description="Polar residues" evidence="1">
    <location>
        <begin position="1"/>
        <end position="13"/>
    </location>
</feature>
<feature type="region of interest" description="Disordered" evidence="1">
    <location>
        <begin position="1"/>
        <end position="44"/>
    </location>
</feature>
<protein>
    <submittedName>
        <fullName evidence="2">Uncharacterized protein</fullName>
    </submittedName>
</protein>
<accession>W6S1N6</accession>
<dbReference type="AlphaFoldDB" id="W6S1N6"/>
<evidence type="ECO:0000313" key="3">
    <source>
        <dbReference type="Proteomes" id="UP000019426"/>
    </source>
</evidence>
<dbReference type="STRING" id="1216932.CM240_1043"/>
<name>W6S1N6_9CLOT</name>
<dbReference type="RefSeq" id="WP_278246579.1">
    <property type="nucleotide sequence ID" value="NZ_HG917868.1"/>
</dbReference>
<gene>
    <name evidence="2" type="ORF">CM240_1043</name>
</gene>
<dbReference type="HOGENOM" id="CLU_216263_0_0_9"/>
<dbReference type="EMBL" id="HG917868">
    <property type="protein sequence ID" value="CDM68207.1"/>
    <property type="molecule type" value="Genomic_DNA"/>
</dbReference>
<keyword evidence="3" id="KW-1185">Reference proteome</keyword>
<evidence type="ECO:0000313" key="2">
    <source>
        <dbReference type="EMBL" id="CDM68207.1"/>
    </source>
</evidence>
<reference evidence="2 3" key="1">
    <citation type="submission" date="2013-11" db="EMBL/GenBank/DDBJ databases">
        <title>Complete genome sequence of Clostridum sp. M2/40.</title>
        <authorList>
            <person name="Wibberg D."/>
            <person name="Puehler A."/>
            <person name="Schlueter A."/>
        </authorList>
    </citation>
    <scope>NUCLEOTIDE SEQUENCE [LARGE SCALE GENOMIC DNA]</scope>
    <source>
        <strain evidence="3">M2/40</strain>
    </source>
</reference>
<dbReference type="PATRIC" id="fig|1216932.3.peg.1033"/>
<evidence type="ECO:0000256" key="1">
    <source>
        <dbReference type="SAM" id="MobiDB-lite"/>
    </source>
</evidence>